<evidence type="ECO:0000313" key="2">
    <source>
        <dbReference type="EMBL" id="BAD85279.1"/>
    </source>
</evidence>
<feature type="transmembrane region" description="Helical" evidence="1">
    <location>
        <begin position="49"/>
        <end position="80"/>
    </location>
</feature>
<dbReference type="RefSeq" id="WP_011250041.1">
    <property type="nucleotide sequence ID" value="NC_006624.1"/>
</dbReference>
<feature type="transmembrane region" description="Helical" evidence="1">
    <location>
        <begin position="6"/>
        <end position="33"/>
    </location>
</feature>
<gene>
    <name evidence="2" type="ordered locus">TK1090</name>
</gene>
<accession>Q5JE25</accession>
<keyword evidence="1" id="KW-1133">Transmembrane helix</keyword>
<dbReference type="EnsemblBacteria" id="BAD85279">
    <property type="protein sequence ID" value="BAD85279"/>
    <property type="gene ID" value="TK1090"/>
</dbReference>
<dbReference type="GeneID" id="78447603"/>
<keyword evidence="1" id="KW-0472">Membrane</keyword>
<keyword evidence="3" id="KW-1185">Reference proteome</keyword>
<dbReference type="OrthoDB" id="102473at2157"/>
<keyword evidence="1" id="KW-0812">Transmembrane</keyword>
<protein>
    <submittedName>
        <fullName evidence="2">Hypothetical membrane protein, conserved</fullName>
    </submittedName>
</protein>
<dbReference type="AlphaFoldDB" id="Q5JE25"/>
<sequence>MHGALGLGLLAIGIAGLIALLIALVIAGFVLYLGTELAGIKKASLGKSIVAVVGGGILAGILFIIPVLGWILGIVAYIWVIKVVFDTDWLRATLAFLMAIIIEVIVLWLFKLLLGISLLAAL</sequence>
<proteinExistence type="predicted"/>
<dbReference type="HOGENOM" id="CLU_2010211_0_0_2"/>
<organism evidence="2 3">
    <name type="scientific">Thermococcus kodakarensis (strain ATCC BAA-918 / JCM 12380 / KOD1)</name>
    <name type="common">Pyrococcus kodakaraensis (strain KOD1)</name>
    <dbReference type="NCBI Taxonomy" id="69014"/>
    <lineage>
        <taxon>Archaea</taxon>
        <taxon>Methanobacteriati</taxon>
        <taxon>Methanobacteriota</taxon>
        <taxon>Thermococci</taxon>
        <taxon>Thermococcales</taxon>
        <taxon>Thermococcaceae</taxon>
        <taxon>Thermococcus</taxon>
    </lineage>
</organism>
<dbReference type="KEGG" id="tko:TK1090"/>
<dbReference type="EMBL" id="AP006878">
    <property type="protein sequence ID" value="BAD85279.1"/>
    <property type="molecule type" value="Genomic_DNA"/>
</dbReference>
<evidence type="ECO:0000313" key="3">
    <source>
        <dbReference type="Proteomes" id="UP000000536"/>
    </source>
</evidence>
<dbReference type="InParanoid" id="Q5JE25"/>
<feature type="transmembrane region" description="Helical" evidence="1">
    <location>
        <begin position="92"/>
        <end position="121"/>
    </location>
</feature>
<reference evidence="2 3" key="1">
    <citation type="journal article" date="2005" name="Genome Res.">
        <title>Complete genome sequence of the hyperthermophilic archaeon Thermococcus kodakaraensis KOD1 and comparison with Pyrococcus genomes.</title>
        <authorList>
            <person name="Fukui T."/>
            <person name="Atomi H."/>
            <person name="Kanai T."/>
            <person name="Matsumi R."/>
            <person name="Fujiwara S."/>
            <person name="Imanaka T."/>
        </authorList>
    </citation>
    <scope>NUCLEOTIDE SEQUENCE [LARGE SCALE GENOMIC DNA]</scope>
    <source>
        <strain evidence="3">ATCC BAA-918 / JCM 12380 / KOD1</strain>
    </source>
</reference>
<name>Q5JE25_THEKO</name>
<dbReference type="PATRIC" id="fig|69014.16.peg.1066"/>
<dbReference type="eggNOG" id="arCOG03769">
    <property type="taxonomic scope" value="Archaea"/>
</dbReference>
<evidence type="ECO:0000256" key="1">
    <source>
        <dbReference type="SAM" id="Phobius"/>
    </source>
</evidence>
<dbReference type="Proteomes" id="UP000000536">
    <property type="component" value="Chromosome"/>
</dbReference>